<dbReference type="EMBL" id="BPLR01015295">
    <property type="protein sequence ID" value="GIY75044.1"/>
    <property type="molecule type" value="Genomic_DNA"/>
</dbReference>
<comment type="caution">
    <text evidence="2">The sequence shown here is derived from an EMBL/GenBank/DDBJ whole genome shotgun (WGS) entry which is preliminary data.</text>
</comment>
<reference evidence="2 3" key="1">
    <citation type="submission" date="2021-06" db="EMBL/GenBank/DDBJ databases">
        <title>Caerostris extrusa draft genome.</title>
        <authorList>
            <person name="Kono N."/>
            <person name="Arakawa K."/>
        </authorList>
    </citation>
    <scope>NUCLEOTIDE SEQUENCE [LARGE SCALE GENOMIC DNA]</scope>
</reference>
<feature type="non-terminal residue" evidence="2">
    <location>
        <position position="70"/>
    </location>
</feature>
<evidence type="ECO:0000313" key="2">
    <source>
        <dbReference type="EMBL" id="GIY75044.1"/>
    </source>
</evidence>
<feature type="region of interest" description="Disordered" evidence="1">
    <location>
        <begin position="1"/>
        <end position="42"/>
    </location>
</feature>
<dbReference type="Proteomes" id="UP001054945">
    <property type="component" value="Unassembled WGS sequence"/>
</dbReference>
<gene>
    <name evidence="2" type="ORF">CEXT_709081</name>
</gene>
<name>A0AAV4VZE9_CAEEX</name>
<proteinExistence type="predicted"/>
<accession>A0AAV4VZE9</accession>
<evidence type="ECO:0000313" key="3">
    <source>
        <dbReference type="Proteomes" id="UP001054945"/>
    </source>
</evidence>
<dbReference type="AlphaFoldDB" id="A0AAV4VZE9"/>
<protein>
    <submittedName>
        <fullName evidence="2">Uncharacterized protein</fullName>
    </submittedName>
</protein>
<evidence type="ECO:0000256" key="1">
    <source>
        <dbReference type="SAM" id="MobiDB-lite"/>
    </source>
</evidence>
<organism evidence="2 3">
    <name type="scientific">Caerostris extrusa</name>
    <name type="common">Bark spider</name>
    <name type="synonym">Caerostris bankana</name>
    <dbReference type="NCBI Taxonomy" id="172846"/>
    <lineage>
        <taxon>Eukaryota</taxon>
        <taxon>Metazoa</taxon>
        <taxon>Ecdysozoa</taxon>
        <taxon>Arthropoda</taxon>
        <taxon>Chelicerata</taxon>
        <taxon>Arachnida</taxon>
        <taxon>Araneae</taxon>
        <taxon>Araneomorphae</taxon>
        <taxon>Entelegynae</taxon>
        <taxon>Araneoidea</taxon>
        <taxon>Araneidae</taxon>
        <taxon>Caerostris</taxon>
    </lineage>
</organism>
<sequence length="70" mass="8165">MKNNEGVYDLEQSTRTAKNKRFQQQKTNLQNGGSKNGSRKSLKISLNKIATVEKLDRMKKEEKLKRKIQE</sequence>
<keyword evidence="3" id="KW-1185">Reference proteome</keyword>
<feature type="compositionally biased region" description="Polar residues" evidence="1">
    <location>
        <begin position="24"/>
        <end position="33"/>
    </location>
</feature>